<dbReference type="CDD" id="cd05471">
    <property type="entry name" value="pepsin_like"/>
    <property type="match status" value="1"/>
</dbReference>
<feature type="domain" description="Peptidase A1" evidence="4">
    <location>
        <begin position="47"/>
        <end position="387"/>
    </location>
</feature>
<organism evidence="5 6">
    <name type="scientific">Tetrapyrgos nigripes</name>
    <dbReference type="NCBI Taxonomy" id="182062"/>
    <lineage>
        <taxon>Eukaryota</taxon>
        <taxon>Fungi</taxon>
        <taxon>Dikarya</taxon>
        <taxon>Basidiomycota</taxon>
        <taxon>Agaricomycotina</taxon>
        <taxon>Agaricomycetes</taxon>
        <taxon>Agaricomycetidae</taxon>
        <taxon>Agaricales</taxon>
        <taxon>Marasmiineae</taxon>
        <taxon>Marasmiaceae</taxon>
        <taxon>Tetrapyrgos</taxon>
    </lineage>
</organism>
<reference evidence="5 6" key="1">
    <citation type="journal article" date="2020" name="ISME J.">
        <title>Uncovering the hidden diversity of litter-decomposition mechanisms in mushroom-forming fungi.</title>
        <authorList>
            <person name="Floudas D."/>
            <person name="Bentzer J."/>
            <person name="Ahren D."/>
            <person name="Johansson T."/>
            <person name="Persson P."/>
            <person name="Tunlid A."/>
        </authorList>
    </citation>
    <scope>NUCLEOTIDE SEQUENCE [LARGE SCALE GENOMIC DNA]</scope>
    <source>
        <strain evidence="5 6">CBS 291.85</strain>
    </source>
</reference>
<gene>
    <name evidence="5" type="ORF">D9758_007378</name>
</gene>
<feature type="signal peptide" evidence="3">
    <location>
        <begin position="1"/>
        <end position="22"/>
    </location>
</feature>
<evidence type="ECO:0000256" key="1">
    <source>
        <dbReference type="SAM" id="MobiDB-lite"/>
    </source>
</evidence>
<dbReference type="Proteomes" id="UP000559256">
    <property type="component" value="Unassembled WGS sequence"/>
</dbReference>
<protein>
    <recommendedName>
        <fullName evidence="4">Peptidase A1 domain-containing protein</fullName>
    </recommendedName>
</protein>
<dbReference type="InterPro" id="IPR021109">
    <property type="entry name" value="Peptidase_aspartic_dom_sf"/>
</dbReference>
<evidence type="ECO:0000313" key="5">
    <source>
        <dbReference type="EMBL" id="KAF5361606.1"/>
    </source>
</evidence>
<dbReference type="SUPFAM" id="SSF50630">
    <property type="entry name" value="Acid proteases"/>
    <property type="match status" value="1"/>
</dbReference>
<sequence>MYKDWGLFLCLLLLALGFTVDAGSVLRRDTLQETLYIPLRLDQNNRYLVNVTMSTGSGQQTFNFALSTGTGYTVVAGTNCSTCNGAVSYNVSQSTTVQQLPSTQNVSLLDGTAGGPLIREDCHLTQSNGSAWIYNNQTIIVANQTQSLLSNGVAGIIGLGTNARNGDFGTTVYSGWLANHPGVTNFTFGMALNPPTPDSESDGGVLHWLAPDTAAYEGDLIWREMTPFDPSTEGPSVSTQTDWFVKLDSWSFTSGGNSALQNDGNLIAVIDPFESSLIFPRGAANMIYSSVQGAQLLNSAATPTNQWNVPCDAKMQLTLTFGSLNVTLTEEILVQQRGSICLGTIEQWSDSIFSVSGTNGSSIGIARRKTDTSSPSKFNGGIIAGIVLGGVAFLLMVIVTFILIRDMRKKRRRRSSLQPDPYRLYGSERIQQGYVNDFPSPNSVQTGFAANGHYASYHSSNPPSFPLAQPGLAYAQGYDSGLLSPPVTPPTDSQWDSSSRSPTTDAATPEQNEAKKSPWRQPGQVLAYVRRVPVGDSEFAPSPVATSSHGNEWPESENSPRMMVFTGRQSVGVPPPPYAHTEEASTSEVPSTSGEGSSRPSRSEGKRKKKRKVVLAS</sequence>
<keyword evidence="2" id="KW-0472">Membrane</keyword>
<feature type="region of interest" description="Disordered" evidence="1">
    <location>
        <begin position="479"/>
        <end position="522"/>
    </location>
</feature>
<keyword evidence="3" id="KW-0732">Signal</keyword>
<keyword evidence="2" id="KW-1133">Transmembrane helix</keyword>
<dbReference type="Pfam" id="PF00026">
    <property type="entry name" value="Asp"/>
    <property type="match status" value="1"/>
</dbReference>
<proteinExistence type="predicted"/>
<dbReference type="AlphaFoldDB" id="A0A8H5GAZ3"/>
<name>A0A8H5GAZ3_9AGAR</name>
<comment type="caution">
    <text evidence="5">The sequence shown here is derived from an EMBL/GenBank/DDBJ whole genome shotgun (WGS) entry which is preliminary data.</text>
</comment>
<keyword evidence="2" id="KW-0812">Transmembrane</keyword>
<dbReference type="InterPro" id="IPR034164">
    <property type="entry name" value="Pepsin-like_dom"/>
</dbReference>
<evidence type="ECO:0000256" key="2">
    <source>
        <dbReference type="SAM" id="Phobius"/>
    </source>
</evidence>
<dbReference type="Gene3D" id="2.40.70.10">
    <property type="entry name" value="Acid Proteases"/>
    <property type="match status" value="2"/>
</dbReference>
<keyword evidence="6" id="KW-1185">Reference proteome</keyword>
<feature type="compositionally biased region" description="Polar residues" evidence="1">
    <location>
        <begin position="490"/>
        <end position="511"/>
    </location>
</feature>
<evidence type="ECO:0000256" key="3">
    <source>
        <dbReference type="SAM" id="SignalP"/>
    </source>
</evidence>
<feature type="transmembrane region" description="Helical" evidence="2">
    <location>
        <begin position="382"/>
        <end position="404"/>
    </location>
</feature>
<feature type="region of interest" description="Disordered" evidence="1">
    <location>
        <begin position="539"/>
        <end position="617"/>
    </location>
</feature>
<evidence type="ECO:0000313" key="6">
    <source>
        <dbReference type="Proteomes" id="UP000559256"/>
    </source>
</evidence>
<feature type="compositionally biased region" description="Basic residues" evidence="1">
    <location>
        <begin position="605"/>
        <end position="617"/>
    </location>
</feature>
<dbReference type="OrthoDB" id="2563011at2759"/>
<feature type="chain" id="PRO_5034852226" description="Peptidase A1 domain-containing protein" evidence="3">
    <location>
        <begin position="23"/>
        <end position="617"/>
    </location>
</feature>
<dbReference type="EMBL" id="JAACJM010000039">
    <property type="protein sequence ID" value="KAF5361606.1"/>
    <property type="molecule type" value="Genomic_DNA"/>
</dbReference>
<evidence type="ECO:0000259" key="4">
    <source>
        <dbReference type="PROSITE" id="PS51767"/>
    </source>
</evidence>
<accession>A0A8H5GAZ3</accession>
<dbReference type="InterPro" id="IPR033121">
    <property type="entry name" value="PEPTIDASE_A1"/>
</dbReference>
<dbReference type="PROSITE" id="PS51767">
    <property type="entry name" value="PEPTIDASE_A1"/>
    <property type="match status" value="1"/>
</dbReference>